<dbReference type="SMART" id="SM00365">
    <property type="entry name" value="LRR_SD22"/>
    <property type="match status" value="5"/>
</dbReference>
<dbReference type="Proteomes" id="UP000093000">
    <property type="component" value="Unassembled WGS sequence"/>
</dbReference>
<dbReference type="GO" id="GO:0035591">
    <property type="term" value="F:signaling adaptor activity"/>
    <property type="evidence" value="ECO:0007669"/>
    <property type="project" value="TreeGrafter"/>
</dbReference>
<dbReference type="SUPFAM" id="SSF52058">
    <property type="entry name" value="L domain-like"/>
    <property type="match status" value="2"/>
</dbReference>
<keyword evidence="2" id="KW-0677">Repeat</keyword>
<evidence type="ECO:0000256" key="1">
    <source>
        <dbReference type="ARBA" id="ARBA00022614"/>
    </source>
</evidence>
<feature type="region of interest" description="Disordered" evidence="3">
    <location>
        <begin position="1"/>
        <end position="46"/>
    </location>
</feature>
<dbReference type="InterPro" id="IPR001611">
    <property type="entry name" value="Leu-rich_rpt"/>
</dbReference>
<dbReference type="PANTHER" id="PTHR47566:SF1">
    <property type="entry name" value="PROTEIN NUD1"/>
    <property type="match status" value="1"/>
</dbReference>
<keyword evidence="5" id="KW-1185">Reference proteome</keyword>
<dbReference type="OrthoDB" id="7451790at2759"/>
<dbReference type="InterPro" id="IPR052574">
    <property type="entry name" value="CDIRP"/>
</dbReference>
<dbReference type="STRING" id="101091.A0A1C7ND63"/>
<evidence type="ECO:0000256" key="3">
    <source>
        <dbReference type="SAM" id="MobiDB-lite"/>
    </source>
</evidence>
<accession>A0A1C7ND63</accession>
<feature type="compositionally biased region" description="Low complexity" evidence="3">
    <location>
        <begin position="10"/>
        <end position="19"/>
    </location>
</feature>
<evidence type="ECO:0000256" key="2">
    <source>
        <dbReference type="ARBA" id="ARBA00022737"/>
    </source>
</evidence>
<dbReference type="InParanoid" id="A0A1C7ND63"/>
<dbReference type="AlphaFoldDB" id="A0A1C7ND63"/>
<evidence type="ECO:0000313" key="5">
    <source>
        <dbReference type="Proteomes" id="UP000093000"/>
    </source>
</evidence>
<dbReference type="GO" id="GO:1902412">
    <property type="term" value="P:regulation of mitotic cytokinesis"/>
    <property type="evidence" value="ECO:0007669"/>
    <property type="project" value="TreeGrafter"/>
</dbReference>
<protein>
    <submittedName>
        <fullName evidence="4">Septation initiation network scaffold protein cdc11</fullName>
    </submittedName>
</protein>
<keyword evidence="1" id="KW-0433">Leucine-rich repeat</keyword>
<organism evidence="4 5">
    <name type="scientific">Choanephora cucurbitarum</name>
    <dbReference type="NCBI Taxonomy" id="101091"/>
    <lineage>
        <taxon>Eukaryota</taxon>
        <taxon>Fungi</taxon>
        <taxon>Fungi incertae sedis</taxon>
        <taxon>Mucoromycota</taxon>
        <taxon>Mucoromycotina</taxon>
        <taxon>Mucoromycetes</taxon>
        <taxon>Mucorales</taxon>
        <taxon>Mucorineae</taxon>
        <taxon>Choanephoraceae</taxon>
        <taxon>Choanephoroideae</taxon>
        <taxon>Choanephora</taxon>
    </lineage>
</organism>
<dbReference type="SMART" id="SM00364">
    <property type="entry name" value="LRR_BAC"/>
    <property type="match status" value="5"/>
</dbReference>
<comment type="caution">
    <text evidence="4">The sequence shown here is derived from an EMBL/GenBank/DDBJ whole genome shotgun (WGS) entry which is preliminary data.</text>
</comment>
<dbReference type="PANTHER" id="PTHR47566">
    <property type="match status" value="1"/>
</dbReference>
<dbReference type="EMBL" id="LUGH01000411">
    <property type="protein sequence ID" value="OBZ85314.1"/>
    <property type="molecule type" value="Genomic_DNA"/>
</dbReference>
<gene>
    <name evidence="4" type="primary">cdc11</name>
    <name evidence="4" type="ORF">A0J61_06640</name>
</gene>
<proteinExistence type="predicted"/>
<name>A0A1C7ND63_9FUNG</name>
<dbReference type="PROSITE" id="PS51450">
    <property type="entry name" value="LRR"/>
    <property type="match status" value="6"/>
</dbReference>
<dbReference type="GO" id="GO:0031028">
    <property type="term" value="P:septation initiation signaling"/>
    <property type="evidence" value="ECO:0007669"/>
    <property type="project" value="TreeGrafter"/>
</dbReference>
<sequence length="846" mass="97864">MEEDWDLVDSSSSSQLSQQKNKEDSRPSLDFSRFNSTPNAYDLDNPISPLLIPHEDTEDLFCQSPIPDNESFYGQDIYQDASIEELGIKMHEADLTKKEQEDETMDEMQEQVCSEPDKETDRSITIEETNDTRANDDDTMDHNNESGNHCDIYPVDHEKAHFDFLFTHFVNPATPVNSTEDTRESEADRNTFWKNTTTGSSVPFMIPALATPNLDDQEQSETVIPPFNFSQANPTYLYTPNKEKAIKENFERLQEQVNVNPSSTSIENEKKEDSIMNNRTIKPLKKRTPQLSIKSLSPYAFSPTKPPFLTLHQPFSFDIPPLDNSDEDEQTEEADPSVIRRSLAECFAFAPTIDNEFLQSDPVDDNEHGLATLLYELERICPVASEWYRLTKLNLSRQNLISICDLNKHFPYLETLQISHNQLKTISGLPSLLIYLHASHNKLSEVDIYELDRLQHLDVSNNSITAFEDMSRLKSLRRLDASHNAITSCKAFQNLSGLLSLSLKANCLRRLINFEAVIENNQLESLDVSFNRIEYLSAVENLNQLRELNADHNDIQYVQLTKPMKRLCRLQLCFNRLKSFDMSLFPDLRVLYLDDNQIQRIIGMSSVTPLGSFSIRDQGREAIEFNIQCLRASQKLYLSGNPSPNLNHLVDFYSLQYLELCSAGLEQLPSDFSKYVPNLITLNLSMNRLENIWPLRKLRYLKRLLLIQNRLISLNEVIRVVQCMRQLHYLDLRQNPMSSNIYPPLNTTNILQKHSQEIVSPYVAMVQDDGWALKDLMFYENLSDHWRTRRQVYRALFMHKCPRLIELDQIKIEPTDRSEGDIVIDHFRRTQTPHTLSSNESFSYQR</sequence>
<reference evidence="4 5" key="1">
    <citation type="submission" date="2016-03" db="EMBL/GenBank/DDBJ databases">
        <title>Choanephora cucurbitarum.</title>
        <authorList>
            <person name="Min B."/>
            <person name="Park H."/>
            <person name="Park J.-H."/>
            <person name="Shin H.-D."/>
            <person name="Choi I.-G."/>
        </authorList>
    </citation>
    <scope>NUCLEOTIDE SEQUENCE [LARGE SCALE GENOMIC DNA]</scope>
    <source>
        <strain evidence="4 5">KUS-F28377</strain>
    </source>
</reference>
<evidence type="ECO:0000313" key="4">
    <source>
        <dbReference type="EMBL" id="OBZ85314.1"/>
    </source>
</evidence>
<dbReference type="GO" id="GO:0061499">
    <property type="term" value="C:outer plaque of mitotic spindle pole body"/>
    <property type="evidence" value="ECO:0007669"/>
    <property type="project" value="TreeGrafter"/>
</dbReference>
<dbReference type="Gene3D" id="3.80.10.10">
    <property type="entry name" value="Ribonuclease Inhibitor"/>
    <property type="match status" value="2"/>
</dbReference>
<dbReference type="InterPro" id="IPR032675">
    <property type="entry name" value="LRR_dom_sf"/>
</dbReference>